<sequence length="122" mass="13942">MWKSICLKTPLDKILDLDMYNRIKRGTNKQSTHPTSQKEVMMMEIVIGERPELSMTYEHARNPIRDAALSVNPCLPAKLAVNDPGFALLELDDWYDNNPQGLNGKRTRWDYTKAYAKGTNGD</sequence>
<evidence type="ECO:0000313" key="1">
    <source>
        <dbReference type="EMBL" id="KAH7113135.1"/>
    </source>
</evidence>
<accession>A0A9P9IB50</accession>
<name>A0A9P9IB50_9HYPO</name>
<comment type="caution">
    <text evidence="1">The sequence shown here is derived from an EMBL/GenBank/DDBJ whole genome shotgun (WGS) entry which is preliminary data.</text>
</comment>
<dbReference type="OrthoDB" id="4848012at2759"/>
<reference evidence="1" key="1">
    <citation type="journal article" date="2021" name="Nat. Commun.">
        <title>Genetic determinants of endophytism in the Arabidopsis root mycobiome.</title>
        <authorList>
            <person name="Mesny F."/>
            <person name="Miyauchi S."/>
            <person name="Thiergart T."/>
            <person name="Pickel B."/>
            <person name="Atanasova L."/>
            <person name="Karlsson M."/>
            <person name="Huettel B."/>
            <person name="Barry K.W."/>
            <person name="Haridas S."/>
            <person name="Chen C."/>
            <person name="Bauer D."/>
            <person name="Andreopoulos W."/>
            <person name="Pangilinan J."/>
            <person name="LaButti K."/>
            <person name="Riley R."/>
            <person name="Lipzen A."/>
            <person name="Clum A."/>
            <person name="Drula E."/>
            <person name="Henrissat B."/>
            <person name="Kohler A."/>
            <person name="Grigoriev I.V."/>
            <person name="Martin F.M."/>
            <person name="Hacquard S."/>
        </authorList>
    </citation>
    <scope>NUCLEOTIDE SEQUENCE</scope>
    <source>
        <strain evidence="1">MPI-CAGE-AT-0021</strain>
    </source>
</reference>
<evidence type="ECO:0000313" key="2">
    <source>
        <dbReference type="Proteomes" id="UP000717696"/>
    </source>
</evidence>
<proteinExistence type="predicted"/>
<keyword evidence="2" id="KW-1185">Reference proteome</keyword>
<organism evidence="1 2">
    <name type="scientific">Dactylonectria estremocensis</name>
    <dbReference type="NCBI Taxonomy" id="1079267"/>
    <lineage>
        <taxon>Eukaryota</taxon>
        <taxon>Fungi</taxon>
        <taxon>Dikarya</taxon>
        <taxon>Ascomycota</taxon>
        <taxon>Pezizomycotina</taxon>
        <taxon>Sordariomycetes</taxon>
        <taxon>Hypocreomycetidae</taxon>
        <taxon>Hypocreales</taxon>
        <taxon>Nectriaceae</taxon>
        <taxon>Dactylonectria</taxon>
    </lineage>
</organism>
<dbReference type="AlphaFoldDB" id="A0A9P9IB50"/>
<protein>
    <submittedName>
        <fullName evidence="1">Uncharacterized protein</fullName>
    </submittedName>
</protein>
<dbReference type="EMBL" id="JAGMUU010000047">
    <property type="protein sequence ID" value="KAH7113135.1"/>
    <property type="molecule type" value="Genomic_DNA"/>
</dbReference>
<gene>
    <name evidence="1" type="ORF">B0J13DRAFT_533906</name>
</gene>
<dbReference type="Proteomes" id="UP000717696">
    <property type="component" value="Unassembled WGS sequence"/>
</dbReference>